<feature type="compositionally biased region" description="Polar residues" evidence="9">
    <location>
        <begin position="202"/>
        <end position="250"/>
    </location>
</feature>
<keyword evidence="13" id="KW-1185">Reference proteome</keyword>
<feature type="region of interest" description="Disordered" evidence="9">
    <location>
        <begin position="179"/>
        <end position="337"/>
    </location>
</feature>
<evidence type="ECO:0000256" key="5">
    <source>
        <dbReference type="ARBA" id="ARBA00022622"/>
    </source>
</evidence>
<gene>
    <name evidence="12" type="ORF">MCOR33_008990</name>
</gene>
<dbReference type="Proteomes" id="UP001059893">
    <property type="component" value="Unassembled WGS sequence"/>
</dbReference>
<evidence type="ECO:0000256" key="6">
    <source>
        <dbReference type="ARBA" id="ARBA00022729"/>
    </source>
</evidence>
<keyword evidence="5" id="KW-0336">GPI-anchor</keyword>
<feature type="compositionally biased region" description="Polar residues" evidence="9">
    <location>
        <begin position="298"/>
        <end position="337"/>
    </location>
</feature>
<keyword evidence="8" id="KW-0449">Lipoprotein</keyword>
<evidence type="ECO:0000313" key="12">
    <source>
        <dbReference type="EMBL" id="KAI6293648.1"/>
    </source>
</evidence>
<feature type="signal peptide" evidence="10">
    <location>
        <begin position="1"/>
        <end position="15"/>
    </location>
</feature>
<evidence type="ECO:0000256" key="9">
    <source>
        <dbReference type="SAM" id="MobiDB-lite"/>
    </source>
</evidence>
<feature type="chain" id="PRO_5045475182" description="CFEM domain-containing protein" evidence="10">
    <location>
        <begin position="16"/>
        <end position="696"/>
    </location>
</feature>
<feature type="compositionally biased region" description="Low complexity" evidence="9">
    <location>
        <begin position="649"/>
        <end position="662"/>
    </location>
</feature>
<keyword evidence="5" id="KW-0325">Glycoprotein</keyword>
<evidence type="ECO:0000256" key="4">
    <source>
        <dbReference type="ARBA" id="ARBA00022525"/>
    </source>
</evidence>
<comment type="caution">
    <text evidence="12">The sequence shown here is derived from an EMBL/GenBank/DDBJ whole genome shotgun (WGS) entry which is preliminary data.</text>
</comment>
<sequence length="696" mass="71175">MKTFTFLSLVAGATATFKGANPFECPSNTDNQCKPKQAGGFNWSDLNPGKFSSYDDFNFKGWECKEDKSFTRRGHFDRRTSGKVIDGRASSNKGDCPSFDSKDKFSLDTFHMSTEFDCDLEFHYGMPDGSTCRQRSPCKKSGSTIKNTQCGGAKGVTIVYPPQPNKPKKDCGITVTSVSFDCSTRPPKPTSSVKTSSQPPKVTTTSQPPKATTESSKPPKETSQPPKETSSLPPKVTTTSQPPQITSASSLPPKDTTSQPPKDTSSKPPKDTTSQPPKDTSSKPPKGTGSASVPPPQGTASNSVPPPQGTASNSVPPQGTASASQPPKDTVSQPPAATTSITSTMITIIPSTSTVFTTKVSTVFSCAEDVKDCPGRSTTAVITVSVPVSTTVTQITETKTTVLPPVTTPGLPGSPVTTPGAPATTPGAPGTTPGAPGTTVNVPGTTVNVPGTTVTAPGPVVTLPCPDVVPKCLNTWIFQLGCKDNTDSNCYCPDTAFVENVFQCFYAHGESDSVISEAVIYFQGICAPHIPQNPAIITGPTITSYITVTAPPTPIATNPAAITTISVDKTTVVPCTDDAGNPIPSSSSTVTISTTIVVPKLGFTTAPPAPGATGPAGGSDNGGDIGLVPVTTAIPIVTGTAPGSGASPTGGNVPGVPAGTGVPPRPSTTGTIPVKAAGERVYASLALAAMAVVAAL</sequence>
<evidence type="ECO:0000256" key="10">
    <source>
        <dbReference type="SAM" id="SignalP"/>
    </source>
</evidence>
<reference evidence="12" key="1">
    <citation type="submission" date="2021-01" db="EMBL/GenBank/DDBJ databases">
        <title>Deciphering the adaptive evolutionary patterns associated with biogeogrpahic diversity in the finger millet blast pathogen Magnaporthe oryzae in Eastern Africa.</title>
        <authorList>
            <person name="Onyema G."/>
            <person name="Shittu T.A."/>
            <person name="Dodsworth S."/>
            <person name="Devilliers S."/>
            <person name="Muthumeenakshi S."/>
            <person name="Sreenivasaprasad S."/>
        </authorList>
    </citation>
    <scope>NUCLEOTIDE SEQUENCE</scope>
    <source>
        <strain evidence="12">D15/s37</strain>
    </source>
</reference>
<evidence type="ECO:0000259" key="11">
    <source>
        <dbReference type="Pfam" id="PF05730"/>
    </source>
</evidence>
<evidence type="ECO:0000313" key="13">
    <source>
        <dbReference type="Proteomes" id="UP001059893"/>
    </source>
</evidence>
<evidence type="ECO:0000256" key="2">
    <source>
        <dbReference type="ARBA" id="ARBA00004613"/>
    </source>
</evidence>
<feature type="region of interest" description="Disordered" evidence="9">
    <location>
        <begin position="640"/>
        <end position="668"/>
    </location>
</feature>
<feature type="compositionally biased region" description="Low complexity" evidence="9">
    <location>
        <begin position="190"/>
        <end position="201"/>
    </location>
</feature>
<dbReference type="Pfam" id="PF05730">
    <property type="entry name" value="CFEM"/>
    <property type="match status" value="1"/>
</dbReference>
<organism evidence="12 13">
    <name type="scientific">Pyricularia grisea</name>
    <name type="common">Crabgrass-specific blast fungus</name>
    <name type="synonym">Magnaporthe grisea</name>
    <dbReference type="NCBI Taxonomy" id="148305"/>
    <lineage>
        <taxon>Eukaryota</taxon>
        <taxon>Fungi</taxon>
        <taxon>Dikarya</taxon>
        <taxon>Ascomycota</taxon>
        <taxon>Pezizomycotina</taxon>
        <taxon>Sordariomycetes</taxon>
        <taxon>Sordariomycetidae</taxon>
        <taxon>Magnaporthales</taxon>
        <taxon>Pyriculariaceae</taxon>
        <taxon>Pyricularia</taxon>
    </lineage>
</organism>
<evidence type="ECO:0000256" key="7">
    <source>
        <dbReference type="ARBA" id="ARBA00023157"/>
    </source>
</evidence>
<protein>
    <recommendedName>
        <fullName evidence="11">CFEM domain-containing protein</fullName>
    </recommendedName>
</protein>
<evidence type="ECO:0000256" key="8">
    <source>
        <dbReference type="ARBA" id="ARBA00023288"/>
    </source>
</evidence>
<evidence type="ECO:0000256" key="1">
    <source>
        <dbReference type="ARBA" id="ARBA00004589"/>
    </source>
</evidence>
<comment type="similarity">
    <text evidence="3">Belongs to the RBT5 family.</text>
</comment>
<proteinExistence type="inferred from homology"/>
<feature type="region of interest" description="Disordered" evidence="9">
    <location>
        <begin position="403"/>
        <end position="439"/>
    </location>
</feature>
<comment type="subcellular location">
    <subcellularLocation>
        <location evidence="1">Membrane</location>
        <topology evidence="1">Lipid-anchor</topology>
        <topology evidence="1">GPI-anchor</topology>
    </subcellularLocation>
    <subcellularLocation>
        <location evidence="2">Secreted</location>
    </subcellularLocation>
</comment>
<keyword evidence="4" id="KW-0964">Secreted</keyword>
<feature type="domain" description="CFEM" evidence="11">
    <location>
        <begin position="466"/>
        <end position="527"/>
    </location>
</feature>
<accession>A0ABQ8N9W9</accession>
<dbReference type="EMBL" id="JABSND010000232">
    <property type="protein sequence ID" value="KAI6293648.1"/>
    <property type="molecule type" value="Genomic_DNA"/>
</dbReference>
<dbReference type="InterPro" id="IPR008427">
    <property type="entry name" value="Extracellular_membr_CFEM_dom"/>
</dbReference>
<keyword evidence="7" id="KW-1015">Disulfide bond</keyword>
<evidence type="ECO:0000256" key="3">
    <source>
        <dbReference type="ARBA" id="ARBA00010031"/>
    </source>
</evidence>
<name>A0ABQ8N9W9_PYRGI</name>
<keyword evidence="6 10" id="KW-0732">Signal</keyword>
<keyword evidence="5" id="KW-0472">Membrane</keyword>